<accession>A0A3P7L2Z5</accession>
<organism evidence="2 3">
    <name type="scientific">Dibothriocephalus latus</name>
    <name type="common">Fish tapeworm</name>
    <name type="synonym">Diphyllobothrium latum</name>
    <dbReference type="NCBI Taxonomy" id="60516"/>
    <lineage>
        <taxon>Eukaryota</taxon>
        <taxon>Metazoa</taxon>
        <taxon>Spiralia</taxon>
        <taxon>Lophotrochozoa</taxon>
        <taxon>Platyhelminthes</taxon>
        <taxon>Cestoda</taxon>
        <taxon>Eucestoda</taxon>
        <taxon>Diphyllobothriidea</taxon>
        <taxon>Diphyllobothriidae</taxon>
        <taxon>Dibothriocephalus</taxon>
    </lineage>
</organism>
<evidence type="ECO:0000313" key="3">
    <source>
        <dbReference type="Proteomes" id="UP000281553"/>
    </source>
</evidence>
<reference evidence="2 3" key="1">
    <citation type="submission" date="2018-11" db="EMBL/GenBank/DDBJ databases">
        <authorList>
            <consortium name="Pathogen Informatics"/>
        </authorList>
    </citation>
    <scope>NUCLEOTIDE SEQUENCE [LARGE SCALE GENOMIC DNA]</scope>
</reference>
<feature type="compositionally biased region" description="Polar residues" evidence="1">
    <location>
        <begin position="28"/>
        <end position="65"/>
    </location>
</feature>
<dbReference type="EMBL" id="UYRU01052087">
    <property type="protein sequence ID" value="VDN11715.1"/>
    <property type="molecule type" value="Genomic_DNA"/>
</dbReference>
<protein>
    <submittedName>
        <fullName evidence="2">Uncharacterized protein</fullName>
    </submittedName>
</protein>
<keyword evidence="3" id="KW-1185">Reference proteome</keyword>
<evidence type="ECO:0000256" key="1">
    <source>
        <dbReference type="SAM" id="MobiDB-lite"/>
    </source>
</evidence>
<proteinExistence type="predicted"/>
<feature type="region of interest" description="Disordered" evidence="1">
    <location>
        <begin position="25"/>
        <end position="65"/>
    </location>
</feature>
<dbReference type="AlphaFoldDB" id="A0A3P7L2Z5"/>
<sequence>MNTPARVSLYMPLCFSCAYSANPRTIGPPTSSTASMYVRETSQGETGANATQQMTSARGDETITSVTMTDMVSEETDANDSEMRGTHCGSVMSGKIRTWKKSGIQRGP</sequence>
<gene>
    <name evidence="2" type="ORF">DILT_LOCUS7546</name>
</gene>
<dbReference type="Proteomes" id="UP000281553">
    <property type="component" value="Unassembled WGS sequence"/>
</dbReference>
<evidence type="ECO:0000313" key="2">
    <source>
        <dbReference type="EMBL" id="VDN11715.1"/>
    </source>
</evidence>
<name>A0A3P7L2Z5_DIBLA</name>